<keyword evidence="2 10" id="KW-0223">Dioxygenase</keyword>
<keyword evidence="11" id="KW-1185">Reference proteome</keyword>
<dbReference type="SUPFAM" id="SSF51197">
    <property type="entry name" value="Clavaminate synthase-like"/>
    <property type="match status" value="1"/>
</dbReference>
<evidence type="ECO:0000256" key="5">
    <source>
        <dbReference type="ARBA" id="ARBA00052204"/>
    </source>
</evidence>
<dbReference type="AlphaFoldDB" id="A0AAN8UDX1"/>
<comment type="caution">
    <text evidence="10">The sequence shown here is derived from an EMBL/GenBank/DDBJ whole genome shotgun (WGS) entry which is preliminary data.</text>
</comment>
<keyword evidence="1 8" id="KW-0479">Metal-binding</keyword>
<comment type="similarity">
    <text evidence="6">Belongs to the iron/ascorbate-dependent oxidoreductase family. GA2OX subfamily.</text>
</comment>
<evidence type="ECO:0000256" key="8">
    <source>
        <dbReference type="RuleBase" id="RU003682"/>
    </source>
</evidence>
<dbReference type="InterPro" id="IPR026992">
    <property type="entry name" value="DIOX_N"/>
</dbReference>
<evidence type="ECO:0000256" key="3">
    <source>
        <dbReference type="ARBA" id="ARBA00023002"/>
    </source>
</evidence>
<dbReference type="EMBL" id="JBAMMX010000026">
    <property type="protein sequence ID" value="KAK6913655.1"/>
    <property type="molecule type" value="Genomic_DNA"/>
</dbReference>
<evidence type="ECO:0000313" key="10">
    <source>
        <dbReference type="EMBL" id="KAK6913655.1"/>
    </source>
</evidence>
<dbReference type="PANTHER" id="PTHR47990">
    <property type="entry name" value="2-OXOGLUTARATE (2OG) AND FE(II)-DEPENDENT OXYGENASE SUPERFAMILY PROTEIN-RELATED"/>
    <property type="match status" value="1"/>
</dbReference>
<dbReference type="Pfam" id="PF03171">
    <property type="entry name" value="2OG-FeII_Oxy"/>
    <property type="match status" value="1"/>
</dbReference>
<sequence length="338" mass="37618">MVVASPSPIKSEKRQSSIELPIIDLSMERSEVSRQIVKACEDYGFFKLINHGVPHDIIDTLEEESFKFFGKSVAEKLKAGPASPFGYGCKNIGFNGDVGEVEYLLFHTNPLSISQNSELISNDPSKFSNAVKGYIEAVRGVGCEILDLIAEGMWVPDTSVFSRLIRDVDNDSILRLNHYPALPLTLKERDTSPSSTLHPHQLSQRIGFGEHFDPQILTILRSNDVAGLQISLKDGLWVPVIPDPTSLCVNVGDVLQAMTNGRFVSVRHRVMANSCKPRLSMAYFAAPPLHACITPQPELFTPHVPSLYRSFSWADYKKATYSLRLGETRLDLFRKLGN</sequence>
<dbReference type="InterPro" id="IPR005123">
    <property type="entry name" value="Oxoglu/Fe-dep_dioxygenase_dom"/>
</dbReference>
<accession>A0AAN8UDX1</accession>
<evidence type="ECO:0000256" key="2">
    <source>
        <dbReference type="ARBA" id="ARBA00022964"/>
    </source>
</evidence>
<evidence type="ECO:0000313" key="11">
    <source>
        <dbReference type="Proteomes" id="UP001370490"/>
    </source>
</evidence>
<name>A0AAN8UDX1_9MAGN</name>
<reference evidence="10 11" key="1">
    <citation type="submission" date="2023-12" db="EMBL/GenBank/DDBJ databases">
        <title>A high-quality genome assembly for Dillenia turbinata (Dilleniales).</title>
        <authorList>
            <person name="Chanderbali A."/>
        </authorList>
    </citation>
    <scope>NUCLEOTIDE SEQUENCE [LARGE SCALE GENOMIC DNA]</scope>
    <source>
        <strain evidence="10">LSX21</strain>
        <tissue evidence="10">Leaf</tissue>
    </source>
</reference>
<gene>
    <name evidence="10" type="ORF">RJ641_020976</name>
</gene>
<protein>
    <recommendedName>
        <fullName evidence="7">gibberellin 2beta-dioxygenase</fullName>
        <ecNumber evidence="7">1.14.11.13</ecNumber>
    </recommendedName>
</protein>
<dbReference type="Pfam" id="PF14226">
    <property type="entry name" value="DIOX_N"/>
    <property type="match status" value="1"/>
</dbReference>
<dbReference type="EC" id="1.14.11.13" evidence="7"/>
<dbReference type="PRINTS" id="PR00682">
    <property type="entry name" value="IPNSYNTHASE"/>
</dbReference>
<dbReference type="PROSITE" id="PS51471">
    <property type="entry name" value="FE2OG_OXY"/>
    <property type="match status" value="1"/>
</dbReference>
<dbReference type="InterPro" id="IPR027443">
    <property type="entry name" value="IPNS-like_sf"/>
</dbReference>
<dbReference type="GO" id="GO:0046872">
    <property type="term" value="F:metal ion binding"/>
    <property type="evidence" value="ECO:0007669"/>
    <property type="project" value="UniProtKB-KW"/>
</dbReference>
<organism evidence="10 11">
    <name type="scientific">Dillenia turbinata</name>
    <dbReference type="NCBI Taxonomy" id="194707"/>
    <lineage>
        <taxon>Eukaryota</taxon>
        <taxon>Viridiplantae</taxon>
        <taxon>Streptophyta</taxon>
        <taxon>Embryophyta</taxon>
        <taxon>Tracheophyta</taxon>
        <taxon>Spermatophyta</taxon>
        <taxon>Magnoliopsida</taxon>
        <taxon>eudicotyledons</taxon>
        <taxon>Gunneridae</taxon>
        <taxon>Pentapetalae</taxon>
        <taxon>Dilleniales</taxon>
        <taxon>Dilleniaceae</taxon>
        <taxon>Dillenia</taxon>
    </lineage>
</organism>
<comment type="catalytic activity">
    <reaction evidence="5">
        <text>gibberellin A1 + 2-oxoglutarate + O2 = gibberellin A8 + succinate + CO2</text>
        <dbReference type="Rhea" id="RHEA:15005"/>
        <dbReference type="ChEBI" id="CHEBI:15379"/>
        <dbReference type="ChEBI" id="CHEBI:16526"/>
        <dbReference type="ChEBI" id="CHEBI:16810"/>
        <dbReference type="ChEBI" id="CHEBI:30031"/>
        <dbReference type="ChEBI" id="CHEBI:58524"/>
        <dbReference type="ChEBI" id="CHEBI:58594"/>
        <dbReference type="EC" id="1.14.11.13"/>
    </reaction>
</comment>
<dbReference type="Proteomes" id="UP001370490">
    <property type="component" value="Unassembled WGS sequence"/>
</dbReference>
<evidence type="ECO:0000256" key="1">
    <source>
        <dbReference type="ARBA" id="ARBA00022723"/>
    </source>
</evidence>
<dbReference type="GO" id="GO:0045543">
    <property type="term" value="F:gibberellin 2-beta-dioxygenase activity"/>
    <property type="evidence" value="ECO:0007669"/>
    <property type="project" value="UniProtKB-EC"/>
</dbReference>
<dbReference type="InterPro" id="IPR050231">
    <property type="entry name" value="Iron_ascorbate_oxido_reductase"/>
</dbReference>
<feature type="domain" description="Fe2OG dioxygenase" evidence="9">
    <location>
        <begin position="169"/>
        <end position="287"/>
    </location>
</feature>
<evidence type="ECO:0000256" key="7">
    <source>
        <dbReference type="ARBA" id="ARBA00066708"/>
    </source>
</evidence>
<evidence type="ECO:0000259" key="9">
    <source>
        <dbReference type="PROSITE" id="PS51471"/>
    </source>
</evidence>
<dbReference type="FunFam" id="2.60.120.330:FF:000025">
    <property type="entry name" value="Gibberellin 2-beta-dioxygenase 2"/>
    <property type="match status" value="1"/>
</dbReference>
<keyword evidence="4 8" id="KW-0408">Iron</keyword>
<evidence type="ECO:0000256" key="4">
    <source>
        <dbReference type="ARBA" id="ARBA00023004"/>
    </source>
</evidence>
<evidence type="ECO:0000256" key="6">
    <source>
        <dbReference type="ARBA" id="ARBA00061282"/>
    </source>
</evidence>
<keyword evidence="3 8" id="KW-0560">Oxidoreductase</keyword>
<dbReference type="InterPro" id="IPR044861">
    <property type="entry name" value="IPNS-like_FE2OG_OXY"/>
</dbReference>
<dbReference type="GO" id="GO:0009685">
    <property type="term" value="P:gibberellin metabolic process"/>
    <property type="evidence" value="ECO:0007669"/>
    <property type="project" value="UniProtKB-ARBA"/>
</dbReference>
<dbReference type="Gene3D" id="2.60.120.330">
    <property type="entry name" value="B-lactam Antibiotic, Isopenicillin N Synthase, Chain"/>
    <property type="match status" value="1"/>
</dbReference>
<proteinExistence type="inferred from homology"/>